<proteinExistence type="predicted"/>
<evidence type="ECO:0000313" key="2">
    <source>
        <dbReference type="EMBL" id="SKC08497.1"/>
    </source>
</evidence>
<name>A0A1T5GJI1_9SPHN</name>
<dbReference type="InterPro" id="IPR011051">
    <property type="entry name" value="RmlC_Cupin_sf"/>
</dbReference>
<organism evidence="2 3">
    <name type="scientific">Rhizorhabdus histidinilytica</name>
    <dbReference type="NCBI Taxonomy" id="439228"/>
    <lineage>
        <taxon>Bacteria</taxon>
        <taxon>Pseudomonadati</taxon>
        <taxon>Pseudomonadota</taxon>
        <taxon>Alphaproteobacteria</taxon>
        <taxon>Sphingomonadales</taxon>
        <taxon>Sphingomonadaceae</taxon>
        <taxon>Rhizorhabdus</taxon>
    </lineage>
</organism>
<dbReference type="EMBL" id="FUYM01000015">
    <property type="protein sequence ID" value="SKC08497.1"/>
    <property type="molecule type" value="Genomic_DNA"/>
</dbReference>
<dbReference type="RefSeq" id="WP_047167123.1">
    <property type="nucleotide sequence ID" value="NZ_FUYM01000015.1"/>
</dbReference>
<dbReference type="Pfam" id="PF12973">
    <property type="entry name" value="Cupin_7"/>
    <property type="match status" value="1"/>
</dbReference>
<dbReference type="Gene3D" id="2.60.120.10">
    <property type="entry name" value="Jelly Rolls"/>
    <property type="match status" value="1"/>
</dbReference>
<sequence>MVLLTKGNSPDIAQTKLHRPAFHDVGKLPWLDWVMPETWFKLLNVNALTGGFTLLLKVGPSNEAPVHGHIGGVEGILLEGGFGYGDDRGRAGWYVREAGGINHIPDTDPDGMVMFATVNGPLVGYNADGSVAAIVDAKLMYEMAVAGNAADHIDKPADW</sequence>
<evidence type="ECO:0000259" key="1">
    <source>
        <dbReference type="Pfam" id="PF12973"/>
    </source>
</evidence>
<accession>A0A1T5GJI1</accession>
<dbReference type="Proteomes" id="UP000189818">
    <property type="component" value="Unassembled WGS sequence"/>
</dbReference>
<dbReference type="AlphaFoldDB" id="A0A1T5GJI1"/>
<feature type="domain" description="ChrR-like cupin" evidence="1">
    <location>
        <begin position="22"/>
        <end position="122"/>
    </location>
</feature>
<gene>
    <name evidence="2" type="ORF">SAMN06295920_11555</name>
</gene>
<dbReference type="SUPFAM" id="SSF51182">
    <property type="entry name" value="RmlC-like cupins"/>
    <property type="match status" value="1"/>
</dbReference>
<protein>
    <submittedName>
        <fullName evidence="2">ChrR Cupin-like domain-containing protein</fullName>
    </submittedName>
</protein>
<evidence type="ECO:0000313" key="3">
    <source>
        <dbReference type="Proteomes" id="UP000189818"/>
    </source>
</evidence>
<dbReference type="OrthoDB" id="564955at2"/>
<dbReference type="InterPro" id="IPR014710">
    <property type="entry name" value="RmlC-like_jellyroll"/>
</dbReference>
<keyword evidence="3" id="KW-1185">Reference proteome</keyword>
<dbReference type="STRING" id="439228.SAMN06295920_11555"/>
<reference evidence="3" key="1">
    <citation type="submission" date="2017-02" db="EMBL/GenBank/DDBJ databases">
        <authorList>
            <person name="Varghese N."/>
            <person name="Submissions S."/>
        </authorList>
    </citation>
    <scope>NUCLEOTIDE SEQUENCE [LARGE SCALE GENOMIC DNA]</scope>
    <source>
        <strain evidence="3">UM2</strain>
    </source>
</reference>
<dbReference type="CDD" id="cd20302">
    <property type="entry name" value="cupin_DAD"/>
    <property type="match status" value="1"/>
</dbReference>
<dbReference type="InterPro" id="IPR025979">
    <property type="entry name" value="ChrR-like_cupin_dom"/>
</dbReference>